<gene>
    <name evidence="2" type="ORF">J2793_000257</name>
</gene>
<sequence length="150" mass="16560">MHARPEKTRKRKKRADCSDHDCLQASLLLREDGPPGERSPATACVLQEARRRVRHSSVGGNWVFALAGTGRHWLPLTGYSRPRRSLLRGKSCTSMVVGMRGSRGCRRGGVNRAAQCRVVIDIPGEGRESRSRSSAGERVPRQTGRSSERG</sequence>
<dbReference type="EMBL" id="JAURTK010000001">
    <property type="protein sequence ID" value="MDP9644835.1"/>
    <property type="molecule type" value="Genomic_DNA"/>
</dbReference>
<proteinExistence type="predicted"/>
<name>A0AB73I4B8_9BURK</name>
<dbReference type="Proteomes" id="UP001229486">
    <property type="component" value="Unassembled WGS sequence"/>
</dbReference>
<evidence type="ECO:0000313" key="2">
    <source>
        <dbReference type="EMBL" id="MDP9644835.1"/>
    </source>
</evidence>
<evidence type="ECO:0000313" key="3">
    <source>
        <dbReference type="Proteomes" id="UP001229486"/>
    </source>
</evidence>
<dbReference type="AlphaFoldDB" id="A0AB73I4B8"/>
<protein>
    <submittedName>
        <fullName evidence="2">Uncharacterized protein</fullName>
    </submittedName>
</protein>
<organism evidence="2 3">
    <name type="scientific">Paraburkholderia caledonica</name>
    <dbReference type="NCBI Taxonomy" id="134536"/>
    <lineage>
        <taxon>Bacteria</taxon>
        <taxon>Pseudomonadati</taxon>
        <taxon>Pseudomonadota</taxon>
        <taxon>Betaproteobacteria</taxon>
        <taxon>Burkholderiales</taxon>
        <taxon>Burkholderiaceae</taxon>
        <taxon>Paraburkholderia</taxon>
    </lineage>
</organism>
<feature type="region of interest" description="Disordered" evidence="1">
    <location>
        <begin position="125"/>
        <end position="150"/>
    </location>
</feature>
<comment type="caution">
    <text evidence="2">The sequence shown here is derived from an EMBL/GenBank/DDBJ whole genome shotgun (WGS) entry which is preliminary data.</text>
</comment>
<accession>A0AB73I4B8</accession>
<evidence type="ECO:0000256" key="1">
    <source>
        <dbReference type="SAM" id="MobiDB-lite"/>
    </source>
</evidence>
<reference evidence="2" key="1">
    <citation type="submission" date="2023-07" db="EMBL/GenBank/DDBJ databases">
        <title>Sorghum-associated microbial communities from plants grown in Nebraska, USA.</title>
        <authorList>
            <person name="Schachtman D."/>
        </authorList>
    </citation>
    <scope>NUCLEOTIDE SEQUENCE</scope>
    <source>
        <strain evidence="2">DS1061</strain>
    </source>
</reference>